<dbReference type="Proteomes" id="UP000054558">
    <property type="component" value="Unassembled WGS sequence"/>
</dbReference>
<dbReference type="PANTHER" id="PTHR42935">
    <property type="entry name" value="SLR0930 PROTEIN"/>
    <property type="match status" value="1"/>
</dbReference>
<reference evidence="2 3" key="1">
    <citation type="journal article" date="2014" name="Nat. Commun.">
        <title>Klebsormidium flaccidum genome reveals primary factors for plant terrestrial adaptation.</title>
        <authorList>
            <person name="Hori K."/>
            <person name="Maruyama F."/>
            <person name="Fujisawa T."/>
            <person name="Togashi T."/>
            <person name="Yamamoto N."/>
            <person name="Seo M."/>
            <person name="Sato S."/>
            <person name="Yamada T."/>
            <person name="Mori H."/>
            <person name="Tajima N."/>
            <person name="Moriyama T."/>
            <person name="Ikeuchi M."/>
            <person name="Watanabe M."/>
            <person name="Wada H."/>
            <person name="Kobayashi K."/>
            <person name="Saito M."/>
            <person name="Masuda T."/>
            <person name="Sasaki-Sekimoto Y."/>
            <person name="Mashiguchi K."/>
            <person name="Awai K."/>
            <person name="Shimojima M."/>
            <person name="Masuda S."/>
            <person name="Iwai M."/>
            <person name="Nobusawa T."/>
            <person name="Narise T."/>
            <person name="Kondo S."/>
            <person name="Saito H."/>
            <person name="Sato R."/>
            <person name="Murakawa M."/>
            <person name="Ihara Y."/>
            <person name="Oshima-Yamada Y."/>
            <person name="Ohtaka K."/>
            <person name="Satoh M."/>
            <person name="Sonobe K."/>
            <person name="Ishii M."/>
            <person name="Ohtani R."/>
            <person name="Kanamori-Sato M."/>
            <person name="Honoki R."/>
            <person name="Miyazaki D."/>
            <person name="Mochizuki H."/>
            <person name="Umetsu J."/>
            <person name="Higashi K."/>
            <person name="Shibata D."/>
            <person name="Kamiya Y."/>
            <person name="Sato N."/>
            <person name="Nakamura Y."/>
            <person name="Tabata S."/>
            <person name="Ida S."/>
            <person name="Kurokawa K."/>
            <person name="Ohta H."/>
        </authorList>
    </citation>
    <scope>NUCLEOTIDE SEQUENCE [LARGE SCALE GENOMIC DNA]</scope>
    <source>
        <strain evidence="2 3">NIES-2285</strain>
    </source>
</reference>
<keyword evidence="3" id="KW-1185">Reference proteome</keyword>
<evidence type="ECO:0000313" key="3">
    <source>
        <dbReference type="Proteomes" id="UP000054558"/>
    </source>
</evidence>
<dbReference type="STRING" id="105231.A0A1Y1HWD6"/>
<protein>
    <submittedName>
        <fullName evidence="2">Uncharacterized protein</fullName>
    </submittedName>
</protein>
<proteinExistence type="predicted"/>
<feature type="compositionally biased region" description="Basic and acidic residues" evidence="1">
    <location>
        <begin position="177"/>
        <end position="194"/>
    </location>
</feature>
<dbReference type="PANTHER" id="PTHR42935:SF1">
    <property type="entry name" value="SLR0930 PROTEIN"/>
    <property type="match status" value="1"/>
</dbReference>
<dbReference type="OrthoDB" id="532206at2759"/>
<dbReference type="EMBL" id="DF237013">
    <property type="protein sequence ID" value="GAQ80837.1"/>
    <property type="molecule type" value="Genomic_DNA"/>
</dbReference>
<feature type="compositionally biased region" description="Basic and acidic residues" evidence="1">
    <location>
        <begin position="156"/>
        <end position="170"/>
    </location>
</feature>
<evidence type="ECO:0000256" key="1">
    <source>
        <dbReference type="SAM" id="MobiDB-lite"/>
    </source>
</evidence>
<gene>
    <name evidence="2" type="ORF">KFL_000640030</name>
</gene>
<dbReference type="AlphaFoldDB" id="A0A1Y1HWD6"/>
<dbReference type="InterPro" id="IPR008533">
    <property type="entry name" value="DUF815"/>
</dbReference>
<dbReference type="Pfam" id="PF05673">
    <property type="entry name" value="DUF815"/>
    <property type="match status" value="1"/>
</dbReference>
<sequence>MARSALGFTSEPRVEVERAAGNLLKDAASVLVYQSVLTGAPAQALLKLLLALRRSDDQVRILESYGQFFQSLAKGGHASWEEYVLDRILAGEDNPFATAAAKGQAVSQTLLAAAAADLDVLQGLAIMEHSLVSWVGDVVSLRPEWKFATAGTTKTAKMDPRPPPESRLRLGFDYGAEPDREKKLEREGKVENEGRGPGFEEFGFGGASESHSTERKQERGFGGFGFGTGQEDEGVKSFGFGGGPESSKRDRNGSEDRNGKDNTGGIIGLVPGGGENPARDSVATNAEWRAKISGLWKWSEAVPLLESYYRKFGTGAVAANLSLKWQGGKLVSCAPPKEIGTVLSIQRDAFEAMTSNLELHAEGQPAHHTLLYGRSGLGKSWVLTHAAAVAAKRSGLRTVKVSRQEAKTLDKLLDEVRLHPNVRFAVLLDDLTFKAGDEAGAAFKQLLEGSFEEWPSNAIICASSPTRELSRGPPSEPAYREGGAIGQHFGLALELPEFSQETCRAALNELAGRQRVDDIEFESLPAKPSILSLIHLLRTESKL</sequence>
<evidence type="ECO:0000313" key="2">
    <source>
        <dbReference type="EMBL" id="GAQ80837.1"/>
    </source>
</evidence>
<accession>A0A1Y1HWD6</accession>
<feature type="compositionally biased region" description="Gly residues" evidence="1">
    <location>
        <begin position="265"/>
        <end position="275"/>
    </location>
</feature>
<dbReference type="SUPFAM" id="SSF52540">
    <property type="entry name" value="P-loop containing nucleoside triphosphate hydrolases"/>
    <property type="match status" value="1"/>
</dbReference>
<feature type="region of interest" description="Disordered" evidence="1">
    <location>
        <begin position="152"/>
        <end position="280"/>
    </location>
</feature>
<dbReference type="InterPro" id="IPR027417">
    <property type="entry name" value="P-loop_NTPase"/>
</dbReference>
<name>A0A1Y1HWD6_KLENI</name>
<dbReference type="OMA" id="MNHNARS"/>
<dbReference type="Gene3D" id="3.40.50.300">
    <property type="entry name" value="P-loop containing nucleotide triphosphate hydrolases"/>
    <property type="match status" value="1"/>
</dbReference>
<feature type="compositionally biased region" description="Basic and acidic residues" evidence="1">
    <location>
        <begin position="246"/>
        <end position="260"/>
    </location>
</feature>
<organism evidence="2 3">
    <name type="scientific">Klebsormidium nitens</name>
    <name type="common">Green alga</name>
    <name type="synonym">Ulothrix nitens</name>
    <dbReference type="NCBI Taxonomy" id="105231"/>
    <lineage>
        <taxon>Eukaryota</taxon>
        <taxon>Viridiplantae</taxon>
        <taxon>Streptophyta</taxon>
        <taxon>Klebsormidiophyceae</taxon>
        <taxon>Klebsormidiales</taxon>
        <taxon>Klebsormidiaceae</taxon>
        <taxon>Klebsormidium</taxon>
    </lineage>
</organism>